<evidence type="ECO:0000259" key="11">
    <source>
        <dbReference type="PROSITE" id="PS51755"/>
    </source>
</evidence>
<dbReference type="InterPro" id="IPR001867">
    <property type="entry name" value="OmpR/PhoB-type_DNA-bd"/>
</dbReference>
<evidence type="ECO:0000256" key="4">
    <source>
        <dbReference type="ARBA" id="ARBA00023015"/>
    </source>
</evidence>
<dbReference type="SMART" id="SM00448">
    <property type="entry name" value="REC"/>
    <property type="match status" value="1"/>
</dbReference>
<dbReference type="GO" id="GO:0005829">
    <property type="term" value="C:cytosol"/>
    <property type="evidence" value="ECO:0007669"/>
    <property type="project" value="TreeGrafter"/>
</dbReference>
<dbReference type="Gene3D" id="3.40.50.2300">
    <property type="match status" value="1"/>
</dbReference>
<dbReference type="PROSITE" id="PS51755">
    <property type="entry name" value="OMPR_PHOB"/>
    <property type="match status" value="1"/>
</dbReference>
<keyword evidence="2 8" id="KW-0597">Phosphoprotein</keyword>
<reference evidence="12" key="2">
    <citation type="journal article" date="2021" name="PeerJ">
        <title>Extensive microbial diversity within the chicken gut microbiome revealed by metagenomics and culture.</title>
        <authorList>
            <person name="Gilroy R."/>
            <person name="Ravi A."/>
            <person name="Getino M."/>
            <person name="Pursley I."/>
            <person name="Horton D.L."/>
            <person name="Alikhan N.F."/>
            <person name="Baker D."/>
            <person name="Gharbi K."/>
            <person name="Hall N."/>
            <person name="Watson M."/>
            <person name="Adriaenssens E.M."/>
            <person name="Foster-Nyarko E."/>
            <person name="Jarju S."/>
            <person name="Secka A."/>
            <person name="Antonio M."/>
            <person name="Oren A."/>
            <person name="Chaudhuri R.R."/>
            <person name="La Ragione R."/>
            <person name="Hildebrand F."/>
            <person name="Pallen M.J."/>
        </authorList>
    </citation>
    <scope>NUCLEOTIDE SEQUENCE</scope>
    <source>
        <strain evidence="12">ChiSjej2B20-13462</strain>
    </source>
</reference>
<dbReference type="PROSITE" id="PS50110">
    <property type="entry name" value="RESPONSE_REGULATORY"/>
    <property type="match status" value="1"/>
</dbReference>
<evidence type="ECO:0000256" key="5">
    <source>
        <dbReference type="ARBA" id="ARBA00023125"/>
    </source>
</evidence>
<comment type="caution">
    <text evidence="12">The sequence shown here is derived from an EMBL/GenBank/DDBJ whole genome shotgun (WGS) entry which is preliminary data.</text>
</comment>
<dbReference type="SUPFAM" id="SSF46894">
    <property type="entry name" value="C-terminal effector domain of the bipartite response regulators"/>
    <property type="match status" value="1"/>
</dbReference>
<dbReference type="InterPro" id="IPR039420">
    <property type="entry name" value="WalR-like"/>
</dbReference>
<dbReference type="GO" id="GO:0032993">
    <property type="term" value="C:protein-DNA complex"/>
    <property type="evidence" value="ECO:0007669"/>
    <property type="project" value="TreeGrafter"/>
</dbReference>
<keyword evidence="3" id="KW-0902">Two-component regulatory system</keyword>
<dbReference type="SMART" id="SM00862">
    <property type="entry name" value="Trans_reg_C"/>
    <property type="match status" value="1"/>
</dbReference>
<evidence type="ECO:0000313" key="12">
    <source>
        <dbReference type="EMBL" id="HIQ69060.1"/>
    </source>
</evidence>
<dbReference type="Gene3D" id="6.10.250.690">
    <property type="match status" value="1"/>
</dbReference>
<feature type="modified residue" description="4-aspartylphosphate" evidence="8">
    <location>
        <position position="50"/>
    </location>
</feature>
<dbReference type="CDD" id="cd00383">
    <property type="entry name" value="trans_reg_C"/>
    <property type="match status" value="1"/>
</dbReference>
<dbReference type="InterPro" id="IPR016032">
    <property type="entry name" value="Sig_transdc_resp-reg_C-effctor"/>
</dbReference>
<dbReference type="GO" id="GO:0006355">
    <property type="term" value="P:regulation of DNA-templated transcription"/>
    <property type="evidence" value="ECO:0007669"/>
    <property type="project" value="InterPro"/>
</dbReference>
<dbReference type="GO" id="GO:0000156">
    <property type="term" value="F:phosphorelay response regulator activity"/>
    <property type="evidence" value="ECO:0007669"/>
    <property type="project" value="TreeGrafter"/>
</dbReference>
<sequence length="222" mass="24830">MIYVLEDDDNIRKLVLYTLRTSGFEAEGFDRPSAFYEAMAKALPRLLLLDIMLPEEDGLSVLGKLRRAPETRTLPVILLTAKGSEYDKVIGLDSGADDYLPKPFGMMELVSRIKAVLRRTEEPAQEEYRVGSLYVCPARHIVRAGDQEVHLALKEFELLCMLLRSAGVVLTRDVLLGQIWGYSFDGESRTVDVHIRNLRKKLGEAGNCIETVKGVGYKIGGI</sequence>
<evidence type="ECO:0000256" key="8">
    <source>
        <dbReference type="PROSITE-ProRule" id="PRU00169"/>
    </source>
</evidence>
<name>A0A9D0Z6Y5_9FIRM</name>
<dbReference type="Gene3D" id="1.10.10.10">
    <property type="entry name" value="Winged helix-like DNA-binding domain superfamily/Winged helix DNA-binding domain"/>
    <property type="match status" value="1"/>
</dbReference>
<dbReference type="PANTHER" id="PTHR48111">
    <property type="entry name" value="REGULATOR OF RPOS"/>
    <property type="match status" value="1"/>
</dbReference>
<reference evidence="12" key="1">
    <citation type="submission" date="2020-10" db="EMBL/GenBank/DDBJ databases">
        <authorList>
            <person name="Gilroy R."/>
        </authorList>
    </citation>
    <scope>NUCLEOTIDE SEQUENCE</scope>
    <source>
        <strain evidence="12">ChiSjej2B20-13462</strain>
    </source>
</reference>
<comment type="function">
    <text evidence="7">May play the central regulatory role in sporulation. It may be an element of the effector pathway responsible for the activation of sporulation genes in response to nutritional stress. Spo0A may act in concert with spo0H (a sigma factor) to control the expression of some genes that are critical to the sporulation process.</text>
</comment>
<evidence type="ECO:0000259" key="10">
    <source>
        <dbReference type="PROSITE" id="PS50110"/>
    </source>
</evidence>
<dbReference type="EMBL" id="DVFN01000026">
    <property type="protein sequence ID" value="HIQ69060.1"/>
    <property type="molecule type" value="Genomic_DNA"/>
</dbReference>
<dbReference type="InterPro" id="IPR036388">
    <property type="entry name" value="WH-like_DNA-bd_sf"/>
</dbReference>
<feature type="domain" description="OmpR/PhoB-type" evidence="11">
    <location>
        <begin position="125"/>
        <end position="221"/>
    </location>
</feature>
<evidence type="ECO:0000256" key="3">
    <source>
        <dbReference type="ARBA" id="ARBA00023012"/>
    </source>
</evidence>
<dbReference type="SUPFAM" id="SSF52172">
    <property type="entry name" value="CheY-like"/>
    <property type="match status" value="1"/>
</dbReference>
<evidence type="ECO:0000256" key="6">
    <source>
        <dbReference type="ARBA" id="ARBA00023163"/>
    </source>
</evidence>
<dbReference type="Proteomes" id="UP000886874">
    <property type="component" value="Unassembled WGS sequence"/>
</dbReference>
<dbReference type="InterPro" id="IPR001789">
    <property type="entry name" value="Sig_transdc_resp-reg_receiver"/>
</dbReference>
<protein>
    <recommendedName>
        <fullName evidence="1">Stage 0 sporulation protein A homolog</fullName>
    </recommendedName>
</protein>
<dbReference type="Pfam" id="PF00072">
    <property type="entry name" value="Response_reg"/>
    <property type="match status" value="1"/>
</dbReference>
<dbReference type="InterPro" id="IPR011006">
    <property type="entry name" value="CheY-like_superfamily"/>
</dbReference>
<dbReference type="GO" id="GO:0000976">
    <property type="term" value="F:transcription cis-regulatory region binding"/>
    <property type="evidence" value="ECO:0007669"/>
    <property type="project" value="TreeGrafter"/>
</dbReference>
<dbReference type="PANTHER" id="PTHR48111:SF1">
    <property type="entry name" value="TWO-COMPONENT RESPONSE REGULATOR ORR33"/>
    <property type="match status" value="1"/>
</dbReference>
<dbReference type="Pfam" id="PF00486">
    <property type="entry name" value="Trans_reg_C"/>
    <property type="match status" value="1"/>
</dbReference>
<keyword evidence="4" id="KW-0805">Transcription regulation</keyword>
<feature type="DNA-binding region" description="OmpR/PhoB-type" evidence="9">
    <location>
        <begin position="125"/>
        <end position="221"/>
    </location>
</feature>
<evidence type="ECO:0000256" key="1">
    <source>
        <dbReference type="ARBA" id="ARBA00018672"/>
    </source>
</evidence>
<keyword evidence="6" id="KW-0804">Transcription</keyword>
<organism evidence="12 13">
    <name type="scientific">Candidatus Avoscillospira stercorigallinarum</name>
    <dbReference type="NCBI Taxonomy" id="2840708"/>
    <lineage>
        <taxon>Bacteria</taxon>
        <taxon>Bacillati</taxon>
        <taxon>Bacillota</taxon>
        <taxon>Clostridia</taxon>
        <taxon>Eubacteriales</taxon>
        <taxon>Oscillospiraceae</taxon>
        <taxon>Oscillospiraceae incertae sedis</taxon>
        <taxon>Candidatus Avoscillospira</taxon>
    </lineage>
</organism>
<evidence type="ECO:0000313" key="13">
    <source>
        <dbReference type="Proteomes" id="UP000886874"/>
    </source>
</evidence>
<keyword evidence="5 9" id="KW-0238">DNA-binding</keyword>
<evidence type="ECO:0000256" key="9">
    <source>
        <dbReference type="PROSITE-ProRule" id="PRU01091"/>
    </source>
</evidence>
<evidence type="ECO:0000256" key="2">
    <source>
        <dbReference type="ARBA" id="ARBA00022553"/>
    </source>
</evidence>
<dbReference type="AlphaFoldDB" id="A0A9D0Z6Y5"/>
<evidence type="ECO:0000256" key="7">
    <source>
        <dbReference type="ARBA" id="ARBA00024867"/>
    </source>
</evidence>
<proteinExistence type="predicted"/>
<feature type="domain" description="Response regulatory" evidence="10">
    <location>
        <begin position="1"/>
        <end position="117"/>
    </location>
</feature>
<gene>
    <name evidence="12" type="ORF">IAA67_01845</name>
</gene>
<accession>A0A9D0Z6Y5</accession>